<organism evidence="1">
    <name type="scientific">marine sediment metagenome</name>
    <dbReference type="NCBI Taxonomy" id="412755"/>
    <lineage>
        <taxon>unclassified sequences</taxon>
        <taxon>metagenomes</taxon>
        <taxon>ecological metagenomes</taxon>
    </lineage>
</organism>
<sequence>MSSQEIRKILNIVEQGAPQLYYFTNDVNVYQNDAQKTMGREEANRHIDWLLTLLKDNGVEFSSLYHLLDSVLSVEGFNYETAPPVEANVASIIHNRLYTSSITAKKINDNVIVWAGDISDLF</sequence>
<dbReference type="AlphaFoldDB" id="A0A0F9QS99"/>
<reference evidence="1" key="1">
    <citation type="journal article" date="2015" name="Nature">
        <title>Complex archaea that bridge the gap between prokaryotes and eukaryotes.</title>
        <authorList>
            <person name="Spang A."/>
            <person name="Saw J.H."/>
            <person name="Jorgensen S.L."/>
            <person name="Zaremba-Niedzwiedzka K."/>
            <person name="Martijn J."/>
            <person name="Lind A.E."/>
            <person name="van Eijk R."/>
            <person name="Schleper C."/>
            <person name="Guy L."/>
            <person name="Ettema T.J."/>
        </authorList>
    </citation>
    <scope>NUCLEOTIDE SEQUENCE</scope>
</reference>
<dbReference type="EMBL" id="LAZR01004491">
    <property type="protein sequence ID" value="KKN08123.1"/>
    <property type="molecule type" value="Genomic_DNA"/>
</dbReference>
<accession>A0A0F9QS99</accession>
<comment type="caution">
    <text evidence="1">The sequence shown here is derived from an EMBL/GenBank/DDBJ whole genome shotgun (WGS) entry which is preliminary data.</text>
</comment>
<protein>
    <submittedName>
        <fullName evidence="1">Uncharacterized protein</fullName>
    </submittedName>
</protein>
<evidence type="ECO:0000313" key="1">
    <source>
        <dbReference type="EMBL" id="KKN08123.1"/>
    </source>
</evidence>
<gene>
    <name evidence="1" type="ORF">LCGC14_1059960</name>
</gene>
<proteinExistence type="predicted"/>
<name>A0A0F9QS99_9ZZZZ</name>